<dbReference type="PANTHER" id="PTHR30616">
    <property type="entry name" value="UNCHARACTERIZED PROTEIN YFIH"/>
    <property type="match status" value="1"/>
</dbReference>
<evidence type="ECO:0000256" key="6">
    <source>
        <dbReference type="ARBA" id="ARBA00022833"/>
    </source>
</evidence>
<dbReference type="Gene3D" id="3.60.140.10">
    <property type="entry name" value="CNF1/YfiH-like putative cysteine hydrolases"/>
    <property type="match status" value="1"/>
</dbReference>
<dbReference type="SUPFAM" id="SSF64438">
    <property type="entry name" value="CNF1/YfiH-like putative cysteine hydrolases"/>
    <property type="match status" value="1"/>
</dbReference>
<evidence type="ECO:0000313" key="12">
    <source>
        <dbReference type="Proteomes" id="UP000093080"/>
    </source>
</evidence>
<dbReference type="InterPro" id="IPR038371">
    <property type="entry name" value="Cu_polyphenol_OxRdtase_sf"/>
</dbReference>
<dbReference type="InterPro" id="IPR011324">
    <property type="entry name" value="Cytotoxic_necrot_fac-like_cat"/>
</dbReference>
<dbReference type="AlphaFoldDB" id="A0A1B9F8S7"/>
<comment type="catalytic activity">
    <reaction evidence="1">
        <text>inosine + phosphate = alpha-D-ribose 1-phosphate + hypoxanthine</text>
        <dbReference type="Rhea" id="RHEA:27646"/>
        <dbReference type="ChEBI" id="CHEBI:17368"/>
        <dbReference type="ChEBI" id="CHEBI:17596"/>
        <dbReference type="ChEBI" id="CHEBI:43474"/>
        <dbReference type="ChEBI" id="CHEBI:57720"/>
        <dbReference type="EC" id="2.4.2.1"/>
    </reaction>
    <physiologicalReaction direction="left-to-right" evidence="1">
        <dbReference type="Rhea" id="RHEA:27647"/>
    </physiologicalReaction>
</comment>
<evidence type="ECO:0000256" key="3">
    <source>
        <dbReference type="ARBA" id="ARBA00022679"/>
    </source>
</evidence>
<dbReference type="Pfam" id="PF02578">
    <property type="entry name" value="Cu-oxidase_4"/>
    <property type="match status" value="1"/>
</dbReference>
<keyword evidence="3" id="KW-0808">Transferase</keyword>
<comment type="catalytic activity">
    <reaction evidence="8">
        <text>adenosine + phosphate = alpha-D-ribose 1-phosphate + adenine</text>
        <dbReference type="Rhea" id="RHEA:27642"/>
        <dbReference type="ChEBI" id="CHEBI:16335"/>
        <dbReference type="ChEBI" id="CHEBI:16708"/>
        <dbReference type="ChEBI" id="CHEBI:43474"/>
        <dbReference type="ChEBI" id="CHEBI:57720"/>
        <dbReference type="EC" id="2.4.2.1"/>
    </reaction>
    <physiologicalReaction direction="left-to-right" evidence="8">
        <dbReference type="Rhea" id="RHEA:27643"/>
    </physiologicalReaction>
</comment>
<dbReference type="NCBIfam" id="TIGR00726">
    <property type="entry name" value="peptidoglycan editing factor PgeF"/>
    <property type="match status" value="1"/>
</dbReference>
<reference evidence="11 12" key="1">
    <citation type="submission" date="2016-06" db="EMBL/GenBank/DDBJ databases">
        <title>Respiratory ammonification of nitrate coupled to the oxidation of elemental sulfur in deep-sea autotrophic thermophilic bacteria.</title>
        <authorList>
            <person name="Slobodkina G.B."/>
            <person name="Mardanov A.V."/>
            <person name="Ravin N.V."/>
            <person name="Frolova A.A."/>
            <person name="Viryasiv M.B."/>
            <person name="Chernyh N.A."/>
            <person name="Bonch-Osmolovskaya E.A."/>
            <person name="Slobodkin A.I."/>
        </authorList>
    </citation>
    <scope>NUCLEOTIDE SEQUENCE [LARGE SCALE GENOMIC DNA]</scope>
    <source>
        <strain evidence="11 12">S69</strain>
    </source>
</reference>
<protein>
    <recommendedName>
        <fullName evidence="10">Purine nucleoside phosphorylase</fullName>
    </recommendedName>
</protein>
<keyword evidence="12" id="KW-1185">Reference proteome</keyword>
<dbReference type="InterPro" id="IPR003730">
    <property type="entry name" value="Cu_polyphenol_OxRdtase"/>
</dbReference>
<evidence type="ECO:0000256" key="2">
    <source>
        <dbReference type="ARBA" id="ARBA00007353"/>
    </source>
</evidence>
<accession>A0A1B9F8S7</accession>
<dbReference type="STRING" id="1156395.DBT_0129"/>
<comment type="caution">
    <text evidence="11">The sequence shown here is derived from an EMBL/GenBank/DDBJ whole genome shotgun (WGS) entry which is preliminary data.</text>
</comment>
<dbReference type="GO" id="GO:0016787">
    <property type="term" value="F:hydrolase activity"/>
    <property type="evidence" value="ECO:0007669"/>
    <property type="project" value="UniProtKB-KW"/>
</dbReference>
<evidence type="ECO:0000256" key="1">
    <source>
        <dbReference type="ARBA" id="ARBA00000553"/>
    </source>
</evidence>
<evidence type="ECO:0000256" key="9">
    <source>
        <dbReference type="ARBA" id="ARBA00049893"/>
    </source>
</evidence>
<comment type="catalytic activity">
    <reaction evidence="9">
        <text>S-methyl-5'-thioadenosine + phosphate = 5-(methylsulfanyl)-alpha-D-ribose 1-phosphate + adenine</text>
        <dbReference type="Rhea" id="RHEA:11852"/>
        <dbReference type="ChEBI" id="CHEBI:16708"/>
        <dbReference type="ChEBI" id="CHEBI:17509"/>
        <dbReference type="ChEBI" id="CHEBI:43474"/>
        <dbReference type="ChEBI" id="CHEBI:58533"/>
        <dbReference type="EC" id="2.4.2.28"/>
    </reaction>
    <physiologicalReaction direction="left-to-right" evidence="9">
        <dbReference type="Rhea" id="RHEA:11853"/>
    </physiologicalReaction>
</comment>
<evidence type="ECO:0000256" key="8">
    <source>
        <dbReference type="ARBA" id="ARBA00048968"/>
    </source>
</evidence>
<dbReference type="GO" id="GO:0005507">
    <property type="term" value="F:copper ion binding"/>
    <property type="evidence" value="ECO:0007669"/>
    <property type="project" value="TreeGrafter"/>
</dbReference>
<dbReference type="CDD" id="cd16833">
    <property type="entry name" value="YfiH"/>
    <property type="match status" value="1"/>
</dbReference>
<dbReference type="EMBL" id="MAGO01000001">
    <property type="protein sequence ID" value="OCC16312.1"/>
    <property type="molecule type" value="Genomic_DNA"/>
</dbReference>
<evidence type="ECO:0000256" key="10">
    <source>
        <dbReference type="RuleBase" id="RU361274"/>
    </source>
</evidence>
<dbReference type="Proteomes" id="UP000093080">
    <property type="component" value="Unassembled WGS sequence"/>
</dbReference>
<dbReference type="PANTHER" id="PTHR30616:SF2">
    <property type="entry name" value="PURINE NUCLEOSIDE PHOSPHORYLASE LACC1"/>
    <property type="match status" value="1"/>
</dbReference>
<dbReference type="GO" id="GO:0017061">
    <property type="term" value="F:S-methyl-5-thioadenosine phosphorylase activity"/>
    <property type="evidence" value="ECO:0007669"/>
    <property type="project" value="UniProtKB-EC"/>
</dbReference>
<organism evidence="11 12">
    <name type="scientific">Dissulfuribacter thermophilus</name>
    <dbReference type="NCBI Taxonomy" id="1156395"/>
    <lineage>
        <taxon>Bacteria</taxon>
        <taxon>Pseudomonadati</taxon>
        <taxon>Thermodesulfobacteriota</taxon>
        <taxon>Dissulfuribacteria</taxon>
        <taxon>Dissulfuribacterales</taxon>
        <taxon>Dissulfuribacteraceae</taxon>
        <taxon>Dissulfuribacter</taxon>
    </lineage>
</organism>
<evidence type="ECO:0000256" key="7">
    <source>
        <dbReference type="ARBA" id="ARBA00047989"/>
    </source>
</evidence>
<evidence type="ECO:0000313" key="11">
    <source>
        <dbReference type="EMBL" id="OCC16312.1"/>
    </source>
</evidence>
<keyword evidence="4" id="KW-0479">Metal-binding</keyword>
<evidence type="ECO:0000256" key="5">
    <source>
        <dbReference type="ARBA" id="ARBA00022801"/>
    </source>
</evidence>
<keyword evidence="6" id="KW-0862">Zinc</keyword>
<name>A0A1B9F8S7_9BACT</name>
<proteinExistence type="inferred from homology"/>
<gene>
    <name evidence="11" type="ORF">DBT_0129</name>
</gene>
<dbReference type="PATRIC" id="fig|1156395.6.peg.127"/>
<sequence>MLLINVIKIRIFKTSHFSNISISMKKANTLSYVEIMPHLPPYFRDKLKALTYKRRGGVSLPPYDTLNLGLFVGDTPENLERNLRIICNHFGVDLERLVALKQVHSNKVLVISEVPDSLVVGEADGLVTDVKGLALMIHHADCQAIVFFDPRKQIIGNCHAGWRGLSNGIVENMVSTMVRFFDSRPKDLWVGISPALGPCCGEFKGWRELLPVWMRDFIFNGDHLDLKRATLSKLHEVGIHPNHIFSSNICTRCSKDFFSYRRDKKTGRLGTLGMLTP</sequence>
<evidence type="ECO:0000256" key="4">
    <source>
        <dbReference type="ARBA" id="ARBA00022723"/>
    </source>
</evidence>
<keyword evidence="5" id="KW-0378">Hydrolase</keyword>
<comment type="catalytic activity">
    <reaction evidence="7">
        <text>adenosine + H2O + H(+) = inosine + NH4(+)</text>
        <dbReference type="Rhea" id="RHEA:24408"/>
        <dbReference type="ChEBI" id="CHEBI:15377"/>
        <dbReference type="ChEBI" id="CHEBI:15378"/>
        <dbReference type="ChEBI" id="CHEBI:16335"/>
        <dbReference type="ChEBI" id="CHEBI:17596"/>
        <dbReference type="ChEBI" id="CHEBI:28938"/>
        <dbReference type="EC" id="3.5.4.4"/>
    </reaction>
    <physiologicalReaction direction="left-to-right" evidence="7">
        <dbReference type="Rhea" id="RHEA:24409"/>
    </physiologicalReaction>
</comment>
<comment type="similarity">
    <text evidence="2 10">Belongs to the purine nucleoside phosphorylase YfiH/LACC1 family.</text>
</comment>